<dbReference type="InterPro" id="IPR051716">
    <property type="entry name" value="Plant_RL_S/T_kinase"/>
</dbReference>
<evidence type="ECO:0000256" key="4">
    <source>
        <dbReference type="ARBA" id="ARBA00022692"/>
    </source>
</evidence>
<evidence type="ECO:0000256" key="3">
    <source>
        <dbReference type="ARBA" id="ARBA00022614"/>
    </source>
</evidence>
<evidence type="ECO:0000256" key="9">
    <source>
        <dbReference type="ARBA" id="ARBA00023170"/>
    </source>
</evidence>
<dbReference type="PANTHER" id="PTHR48053">
    <property type="entry name" value="LEUCINE RICH REPEAT FAMILY PROTEIN, EXPRESSED"/>
    <property type="match status" value="1"/>
</dbReference>
<sequence>MSHGMAKLWPKDWNILKHTQNDTNEEHVTINSRLCVDLPTHGISAPSTCNLTAQHHLSRIPLHHKLSDKVPEGFSNLVDLQYLNLSSNGFTGRIPSNYGLLQSLIVLSVSFNRVSGMIPSELGSCSNLEVLQLRSNHLRGNILRDISRYLI</sequence>
<organism evidence="11 12">
    <name type="scientific">Hibiscus syriacus</name>
    <name type="common">Rose of Sharon</name>
    <dbReference type="NCBI Taxonomy" id="106335"/>
    <lineage>
        <taxon>Eukaryota</taxon>
        <taxon>Viridiplantae</taxon>
        <taxon>Streptophyta</taxon>
        <taxon>Embryophyta</taxon>
        <taxon>Tracheophyta</taxon>
        <taxon>Spermatophyta</taxon>
        <taxon>Magnoliopsida</taxon>
        <taxon>eudicotyledons</taxon>
        <taxon>Gunneridae</taxon>
        <taxon>Pentapetalae</taxon>
        <taxon>rosids</taxon>
        <taxon>malvids</taxon>
        <taxon>Malvales</taxon>
        <taxon>Malvaceae</taxon>
        <taxon>Malvoideae</taxon>
        <taxon>Hibiscus</taxon>
    </lineage>
</organism>
<dbReference type="AlphaFoldDB" id="A0A6A2YGS7"/>
<dbReference type="InterPro" id="IPR001611">
    <property type="entry name" value="Leu-rich_rpt"/>
</dbReference>
<keyword evidence="7" id="KW-1133">Transmembrane helix</keyword>
<reference evidence="11" key="1">
    <citation type="submission" date="2019-09" db="EMBL/GenBank/DDBJ databases">
        <title>Draft genome information of white flower Hibiscus syriacus.</title>
        <authorList>
            <person name="Kim Y.-M."/>
        </authorList>
    </citation>
    <scope>NUCLEOTIDE SEQUENCE [LARGE SCALE GENOMIC DNA]</scope>
    <source>
        <strain evidence="11">YM2019G1</strain>
    </source>
</reference>
<accession>A0A6A2YGS7</accession>
<dbReference type="InterPro" id="IPR032675">
    <property type="entry name" value="LRR_dom_sf"/>
</dbReference>
<evidence type="ECO:0000256" key="6">
    <source>
        <dbReference type="ARBA" id="ARBA00022737"/>
    </source>
</evidence>
<keyword evidence="10" id="KW-0325">Glycoprotein</keyword>
<dbReference type="FunFam" id="3.80.10.10:FF:000041">
    <property type="entry name" value="LRR receptor-like serine/threonine-protein kinase ERECTA"/>
    <property type="match status" value="1"/>
</dbReference>
<proteinExistence type="inferred from homology"/>
<evidence type="ECO:0000256" key="8">
    <source>
        <dbReference type="ARBA" id="ARBA00023136"/>
    </source>
</evidence>
<keyword evidence="3" id="KW-0433">Leucine-rich repeat</keyword>
<evidence type="ECO:0000256" key="2">
    <source>
        <dbReference type="ARBA" id="ARBA00009592"/>
    </source>
</evidence>
<keyword evidence="5" id="KW-0732">Signal</keyword>
<dbReference type="Pfam" id="PF00560">
    <property type="entry name" value="LRR_1"/>
    <property type="match status" value="3"/>
</dbReference>
<evidence type="ECO:0000256" key="1">
    <source>
        <dbReference type="ARBA" id="ARBA00004479"/>
    </source>
</evidence>
<comment type="similarity">
    <text evidence="2">Belongs to the RLP family.</text>
</comment>
<dbReference type="SUPFAM" id="SSF52058">
    <property type="entry name" value="L domain-like"/>
    <property type="match status" value="1"/>
</dbReference>
<evidence type="ECO:0000313" key="11">
    <source>
        <dbReference type="EMBL" id="KAE8673504.1"/>
    </source>
</evidence>
<evidence type="ECO:0000313" key="12">
    <source>
        <dbReference type="Proteomes" id="UP000436088"/>
    </source>
</evidence>
<dbReference type="GO" id="GO:0016020">
    <property type="term" value="C:membrane"/>
    <property type="evidence" value="ECO:0007669"/>
    <property type="project" value="UniProtKB-SubCell"/>
</dbReference>
<evidence type="ECO:0000256" key="5">
    <source>
        <dbReference type="ARBA" id="ARBA00022729"/>
    </source>
</evidence>
<protein>
    <submittedName>
        <fullName evidence="11">Uncharacterized protein</fullName>
    </submittedName>
</protein>
<keyword evidence="4" id="KW-0812">Transmembrane</keyword>
<keyword evidence="8" id="KW-0472">Membrane</keyword>
<keyword evidence="9" id="KW-0675">Receptor</keyword>
<dbReference type="Gene3D" id="3.80.10.10">
    <property type="entry name" value="Ribonuclease Inhibitor"/>
    <property type="match status" value="1"/>
</dbReference>
<gene>
    <name evidence="11" type="ORF">F3Y22_tig00111783pilonHSYRG00558</name>
</gene>
<keyword evidence="6" id="KW-0677">Repeat</keyword>
<dbReference type="Proteomes" id="UP000436088">
    <property type="component" value="Unassembled WGS sequence"/>
</dbReference>
<comment type="subcellular location">
    <subcellularLocation>
        <location evidence="1">Membrane</location>
        <topology evidence="1">Single-pass type I membrane protein</topology>
    </subcellularLocation>
</comment>
<keyword evidence="12" id="KW-1185">Reference proteome</keyword>
<comment type="caution">
    <text evidence="11">The sequence shown here is derived from an EMBL/GenBank/DDBJ whole genome shotgun (WGS) entry which is preliminary data.</text>
</comment>
<dbReference type="PANTHER" id="PTHR48053:SF71">
    <property type="entry name" value="LEUCINE RICH REPEAT FAMILY PROTEIN, EXPRESSED"/>
    <property type="match status" value="1"/>
</dbReference>
<evidence type="ECO:0000256" key="10">
    <source>
        <dbReference type="ARBA" id="ARBA00023180"/>
    </source>
</evidence>
<dbReference type="EMBL" id="VEPZ02001427">
    <property type="protein sequence ID" value="KAE8673504.1"/>
    <property type="molecule type" value="Genomic_DNA"/>
</dbReference>
<name>A0A6A2YGS7_HIBSY</name>
<evidence type="ECO:0000256" key="7">
    <source>
        <dbReference type="ARBA" id="ARBA00022989"/>
    </source>
</evidence>